<dbReference type="SUPFAM" id="SSF55811">
    <property type="entry name" value="Nudix"/>
    <property type="match status" value="1"/>
</dbReference>
<dbReference type="InterPro" id="IPR015797">
    <property type="entry name" value="NUDIX_hydrolase-like_dom_sf"/>
</dbReference>
<evidence type="ECO:0000313" key="5">
    <source>
        <dbReference type="EMBL" id="AST92373.1"/>
    </source>
</evidence>
<evidence type="ECO:0000313" key="6">
    <source>
        <dbReference type="Proteomes" id="UP000215224"/>
    </source>
</evidence>
<name>A0A223KSS3_9BACI</name>
<dbReference type="PANTHER" id="PTHR43046">
    <property type="entry name" value="GDP-MANNOSE MANNOSYL HYDROLASE"/>
    <property type="match status" value="1"/>
</dbReference>
<evidence type="ECO:0000259" key="4">
    <source>
        <dbReference type="PROSITE" id="PS51462"/>
    </source>
</evidence>
<dbReference type="InterPro" id="IPR000086">
    <property type="entry name" value="NUDIX_hydrolase_dom"/>
</dbReference>
<reference evidence="5 6" key="1">
    <citation type="submission" date="2016-12" db="EMBL/GenBank/DDBJ databases">
        <title>The whole genome sequencing and assembly of Bacillus cohnii DSM 6307T strain.</title>
        <authorList>
            <person name="Lee Y.-J."/>
            <person name="Yi H."/>
            <person name="Bahn Y.-S."/>
            <person name="Kim J.F."/>
            <person name="Lee D.-W."/>
        </authorList>
    </citation>
    <scope>NUCLEOTIDE SEQUENCE [LARGE SCALE GENOMIC DNA]</scope>
    <source>
        <strain evidence="5 6">DSM 6307</strain>
    </source>
</reference>
<gene>
    <name evidence="5" type="ORF">BC6307_14275</name>
</gene>
<dbReference type="AlphaFoldDB" id="A0A223KSS3"/>
<dbReference type="RefSeq" id="WP_066414454.1">
    <property type="nucleotide sequence ID" value="NZ_CP018866.1"/>
</dbReference>
<evidence type="ECO:0000256" key="1">
    <source>
        <dbReference type="ARBA" id="ARBA00001946"/>
    </source>
</evidence>
<comment type="similarity">
    <text evidence="3">Belongs to the Nudix hydrolase family.</text>
</comment>
<dbReference type="PROSITE" id="PS00893">
    <property type="entry name" value="NUDIX_BOX"/>
    <property type="match status" value="1"/>
</dbReference>
<keyword evidence="6" id="KW-1185">Reference proteome</keyword>
<protein>
    <submittedName>
        <fullName evidence="5">DNA mismatch repair protein MutT</fullName>
    </submittedName>
</protein>
<dbReference type="Pfam" id="PF00293">
    <property type="entry name" value="NUDIX"/>
    <property type="match status" value="1"/>
</dbReference>
<comment type="cofactor">
    <cofactor evidence="1">
        <name>Mg(2+)</name>
        <dbReference type="ChEBI" id="CHEBI:18420"/>
    </cofactor>
</comment>
<dbReference type="EMBL" id="CP018866">
    <property type="protein sequence ID" value="AST92373.1"/>
    <property type="molecule type" value="Genomic_DNA"/>
</dbReference>
<keyword evidence="2 3" id="KW-0378">Hydrolase</keyword>
<dbReference type="Gene3D" id="3.90.79.10">
    <property type="entry name" value="Nucleoside Triphosphate Pyrophosphohydrolase"/>
    <property type="match status" value="1"/>
</dbReference>
<evidence type="ECO:0000256" key="2">
    <source>
        <dbReference type="ARBA" id="ARBA00022801"/>
    </source>
</evidence>
<dbReference type="KEGG" id="bcoh:BC6307_14275"/>
<accession>A0A223KSS3</accession>
<organism evidence="5 6">
    <name type="scientific">Sutcliffiella cohnii</name>
    <dbReference type="NCBI Taxonomy" id="33932"/>
    <lineage>
        <taxon>Bacteria</taxon>
        <taxon>Bacillati</taxon>
        <taxon>Bacillota</taxon>
        <taxon>Bacilli</taxon>
        <taxon>Bacillales</taxon>
        <taxon>Bacillaceae</taxon>
        <taxon>Sutcliffiella</taxon>
    </lineage>
</organism>
<dbReference type="PROSITE" id="PS51462">
    <property type="entry name" value="NUDIX"/>
    <property type="match status" value="1"/>
</dbReference>
<dbReference type="GO" id="GO:0016787">
    <property type="term" value="F:hydrolase activity"/>
    <property type="evidence" value="ECO:0007669"/>
    <property type="project" value="UniProtKB-KW"/>
</dbReference>
<dbReference type="InterPro" id="IPR020084">
    <property type="entry name" value="NUDIX_hydrolase_CS"/>
</dbReference>
<dbReference type="STRING" id="1314751.GCA_001591425_01611"/>
<dbReference type="PRINTS" id="PR00502">
    <property type="entry name" value="NUDIXFAMILY"/>
</dbReference>
<dbReference type="PANTHER" id="PTHR43046:SF14">
    <property type="entry name" value="MUTT_NUDIX FAMILY PROTEIN"/>
    <property type="match status" value="1"/>
</dbReference>
<dbReference type="Proteomes" id="UP000215224">
    <property type="component" value="Chromosome"/>
</dbReference>
<proteinExistence type="inferred from homology"/>
<dbReference type="InterPro" id="IPR020476">
    <property type="entry name" value="Nudix_hydrolase"/>
</dbReference>
<feature type="domain" description="Nudix hydrolase" evidence="4">
    <location>
        <begin position="26"/>
        <end position="151"/>
    </location>
</feature>
<sequence length="153" mass="17797">MNTIKNNGYTFIKFIEMKEEMIINYPLSGSFAVVVFNDRLLLCYNTFRKQWELPAGHRELGETPKNCAIRELFEETGQKVNELQFWGLLVSENEKNYTIKYNPVYYSSIEKLSPFLVNDETTRITLWDGKSELGPIDNVDFELIKVILLAKGD</sequence>
<evidence type="ECO:0000256" key="3">
    <source>
        <dbReference type="RuleBase" id="RU003476"/>
    </source>
</evidence>